<dbReference type="AlphaFoldDB" id="A0A2T0RDK0"/>
<dbReference type="RefSeq" id="WP_158263656.1">
    <property type="nucleotide sequence ID" value="NZ_PVTD01000026.1"/>
</dbReference>
<evidence type="ECO:0000313" key="1">
    <source>
        <dbReference type="EMBL" id="PRY19233.1"/>
    </source>
</evidence>
<accession>A0A2T0RDK0</accession>
<dbReference type="Proteomes" id="UP000239480">
    <property type="component" value="Unassembled WGS sequence"/>
</dbReference>
<organism evidence="1 2">
    <name type="scientific">Aliiruegeria haliotis</name>
    <dbReference type="NCBI Taxonomy" id="1280846"/>
    <lineage>
        <taxon>Bacteria</taxon>
        <taxon>Pseudomonadati</taxon>
        <taxon>Pseudomonadota</taxon>
        <taxon>Alphaproteobacteria</taxon>
        <taxon>Rhodobacterales</taxon>
        <taxon>Roseobacteraceae</taxon>
        <taxon>Aliiruegeria</taxon>
    </lineage>
</organism>
<evidence type="ECO:0000313" key="2">
    <source>
        <dbReference type="Proteomes" id="UP000239480"/>
    </source>
</evidence>
<reference evidence="1 2" key="1">
    <citation type="submission" date="2018-03" db="EMBL/GenBank/DDBJ databases">
        <title>Genomic Encyclopedia of Archaeal and Bacterial Type Strains, Phase II (KMG-II): from individual species to whole genera.</title>
        <authorList>
            <person name="Goeker M."/>
        </authorList>
    </citation>
    <scope>NUCLEOTIDE SEQUENCE [LARGE SCALE GENOMIC DNA]</scope>
    <source>
        <strain evidence="1 2">DSM 29328</strain>
    </source>
</reference>
<sequence length="58" mass="6639">MADDKEKRTAEAREMAKALLSGRSAKDLFLKEKQDEILKAALKDMDENPGVYRKLSKR</sequence>
<name>A0A2T0RDK0_9RHOB</name>
<proteinExistence type="predicted"/>
<keyword evidence="2" id="KW-1185">Reference proteome</keyword>
<dbReference type="EMBL" id="PVTD01000026">
    <property type="protein sequence ID" value="PRY19233.1"/>
    <property type="molecule type" value="Genomic_DNA"/>
</dbReference>
<gene>
    <name evidence="1" type="ORF">CLV78_1265</name>
</gene>
<comment type="caution">
    <text evidence="1">The sequence shown here is derived from an EMBL/GenBank/DDBJ whole genome shotgun (WGS) entry which is preliminary data.</text>
</comment>
<protein>
    <submittedName>
        <fullName evidence="1">Uncharacterized protein</fullName>
    </submittedName>
</protein>